<feature type="transmembrane region" description="Helical" evidence="8">
    <location>
        <begin position="524"/>
        <end position="542"/>
    </location>
</feature>
<keyword evidence="5" id="KW-0560">Oxidoreductase</keyword>
<evidence type="ECO:0000256" key="8">
    <source>
        <dbReference type="SAM" id="Phobius"/>
    </source>
</evidence>
<feature type="transmembrane region" description="Helical" evidence="8">
    <location>
        <begin position="109"/>
        <end position="127"/>
    </location>
</feature>
<feature type="transmembrane region" description="Helical" evidence="8">
    <location>
        <begin position="432"/>
        <end position="452"/>
    </location>
</feature>
<keyword evidence="2" id="KW-1003">Cell membrane</keyword>
<sequence>MGLLLLSLALLTGSAVLALLSSARPRLATGFGLGGAAAGVLAGSLPALFCLSGGTSLFYSAAWSVPGGHFALQLDSLAAFFLLPIALLGLLCALYAAGYLRGHPKPRALGAHWFFFNLLLAAMILVVTAANALLFLAAWEVMTIASFFLVAFEHHLAEVRRAAWLYLVMAHLGLMLLLALFAVCGVRCGGFDFADFSRLRGLPVAEATLLFAVAAAGFGVKAGLFPLHVWLPDAHPAAPSHVSALMSGVLVKTGIYGILRFYTLLPSVSGTAGIVLMALGGTGALFGITLACFQSDIKRALAYSTVENIGIIFVGLGLGLYASANGQPALAVLGFGGGLLHIWNHSLFKGLMFLGAGSVLHATKTRDMDRLGGLLQRMPWTGGLLIGGSLAIAALPPFNGLISEYLIYLGLLQAGTSTGGFAGLLPLLMVGLLGLTGALAVVAFTRLTGITLLGQPRTAAAEAAHESSPLMLAPMVLLLSVSLAIGLFPLFAVDLLSPALAQLLPAGTTGIPAILAPLAPLGRWGLLLCLFFGLMALLLAILRRLRPEAQGATWGCGFPFPTPRMAYTGEAFAELTQNHLLPAALRPEVTAERPAGLFPAVSRLAQRALDPVLIKIFFPAVEGIARRSQRLRWLQQGKSQVYLFYIFLTCAVLMVWSVLEGRS</sequence>
<evidence type="ECO:0000256" key="4">
    <source>
        <dbReference type="ARBA" id="ARBA00022989"/>
    </source>
</evidence>
<evidence type="ECO:0000256" key="2">
    <source>
        <dbReference type="ARBA" id="ARBA00022475"/>
    </source>
</evidence>
<dbReference type="Proteomes" id="UP000057158">
    <property type="component" value="Chromosome"/>
</dbReference>
<dbReference type="PANTHER" id="PTHR42682">
    <property type="entry name" value="HYDROGENASE-4 COMPONENT F"/>
    <property type="match status" value="1"/>
</dbReference>
<feature type="transmembrane region" description="Helical" evidence="8">
    <location>
        <begin position="274"/>
        <end position="293"/>
    </location>
</feature>
<protein>
    <submittedName>
        <fullName evidence="10">Ech hydrogenase-like complex, NuoL-like integral membrane lipoprotein subunit</fullName>
    </submittedName>
</protein>
<evidence type="ECO:0000256" key="5">
    <source>
        <dbReference type="ARBA" id="ARBA00023002"/>
    </source>
</evidence>
<evidence type="ECO:0000256" key="6">
    <source>
        <dbReference type="ARBA" id="ARBA00023136"/>
    </source>
</evidence>
<dbReference type="Pfam" id="PF00361">
    <property type="entry name" value="Proton_antipo_M"/>
    <property type="match status" value="1"/>
</dbReference>
<gene>
    <name evidence="10" type="primary">ehrA-1</name>
    <name evidence="10" type="ORF">DSOUD_1137</name>
</gene>
<evidence type="ECO:0000313" key="10">
    <source>
        <dbReference type="EMBL" id="ALC15919.1"/>
    </source>
</evidence>
<reference evidence="10 11" key="1">
    <citation type="submission" date="2015-07" db="EMBL/GenBank/DDBJ databases">
        <title>Isolation and Genomic Characterization of a Novel Halophilic Metal-Reducing Deltaproteobacterium from the Deep Subsurface.</title>
        <authorList>
            <person name="Badalamenti J.P."/>
            <person name="Summers Z.M."/>
            <person name="Gralnick J.A."/>
            <person name="Bond D.R."/>
        </authorList>
    </citation>
    <scope>NUCLEOTIDE SEQUENCE [LARGE SCALE GENOMIC DNA]</scope>
    <source>
        <strain evidence="10 11">WTL</strain>
    </source>
</reference>
<feature type="transmembrane region" description="Helical" evidence="8">
    <location>
        <begin position="164"/>
        <end position="188"/>
    </location>
</feature>
<keyword evidence="4 8" id="KW-1133">Transmembrane helix</keyword>
<feature type="transmembrane region" description="Helical" evidence="8">
    <location>
        <begin position="300"/>
        <end position="322"/>
    </location>
</feature>
<feature type="transmembrane region" description="Helical" evidence="8">
    <location>
        <begin position="380"/>
        <end position="399"/>
    </location>
</feature>
<feature type="transmembrane region" description="Helical" evidence="8">
    <location>
        <begin position="208"/>
        <end position="230"/>
    </location>
</feature>
<dbReference type="GO" id="GO:0005886">
    <property type="term" value="C:plasma membrane"/>
    <property type="evidence" value="ECO:0007669"/>
    <property type="project" value="UniProtKB-SubCell"/>
</dbReference>
<name>A0A0M3QFB3_9BACT</name>
<keyword evidence="6 8" id="KW-0472">Membrane</keyword>
<proteinExistence type="predicted"/>
<feature type="transmembrane region" description="Helical" evidence="8">
    <location>
        <begin position="472"/>
        <end position="493"/>
    </location>
</feature>
<dbReference type="OrthoDB" id="9805769at2"/>
<keyword evidence="10" id="KW-0449">Lipoprotein</keyword>
<feature type="domain" description="NADH:quinone oxidoreductase/Mrp antiporter transmembrane" evidence="9">
    <location>
        <begin position="130"/>
        <end position="422"/>
    </location>
</feature>
<dbReference type="RefSeq" id="WP_053550076.1">
    <property type="nucleotide sequence ID" value="NZ_CP010802.1"/>
</dbReference>
<comment type="subcellular location">
    <subcellularLocation>
        <location evidence="1">Cell membrane</location>
        <topology evidence="1">Multi-pass membrane protein</topology>
    </subcellularLocation>
    <subcellularLocation>
        <location evidence="7">Membrane</location>
        <topology evidence="7">Multi-pass membrane protein</topology>
    </subcellularLocation>
</comment>
<feature type="transmembrane region" description="Helical" evidence="8">
    <location>
        <begin position="342"/>
        <end position="360"/>
    </location>
</feature>
<dbReference type="PRINTS" id="PR01434">
    <property type="entry name" value="NADHDHGNASE5"/>
</dbReference>
<dbReference type="STRING" id="1603606.DSOUD_1137"/>
<dbReference type="PATRIC" id="fig|1603606.3.peg.1242"/>
<dbReference type="EMBL" id="CP010802">
    <property type="protein sequence ID" value="ALC15919.1"/>
    <property type="molecule type" value="Genomic_DNA"/>
</dbReference>
<dbReference type="GO" id="GO:0016491">
    <property type="term" value="F:oxidoreductase activity"/>
    <property type="evidence" value="ECO:0007669"/>
    <property type="project" value="UniProtKB-KW"/>
</dbReference>
<evidence type="ECO:0000259" key="9">
    <source>
        <dbReference type="Pfam" id="PF00361"/>
    </source>
</evidence>
<dbReference type="AlphaFoldDB" id="A0A0M3QFB3"/>
<feature type="transmembrane region" description="Helical" evidence="8">
    <location>
        <begin position="78"/>
        <end position="97"/>
    </location>
</feature>
<evidence type="ECO:0000256" key="7">
    <source>
        <dbReference type="RuleBase" id="RU000320"/>
    </source>
</evidence>
<evidence type="ECO:0000313" key="11">
    <source>
        <dbReference type="Proteomes" id="UP000057158"/>
    </source>
</evidence>
<dbReference type="PANTHER" id="PTHR42682:SF3">
    <property type="entry name" value="FORMATE HYDROGENLYASE SUBUNIT 3-RELATED"/>
    <property type="match status" value="1"/>
</dbReference>
<feature type="transmembrane region" description="Helical" evidence="8">
    <location>
        <begin position="28"/>
        <end position="49"/>
    </location>
</feature>
<dbReference type="InterPro" id="IPR001750">
    <property type="entry name" value="ND/Mrp_TM"/>
</dbReference>
<organism evidence="10 11">
    <name type="scientific">Desulfuromonas soudanensis</name>
    <dbReference type="NCBI Taxonomy" id="1603606"/>
    <lineage>
        <taxon>Bacteria</taxon>
        <taxon>Pseudomonadati</taxon>
        <taxon>Thermodesulfobacteriota</taxon>
        <taxon>Desulfuromonadia</taxon>
        <taxon>Desulfuromonadales</taxon>
        <taxon>Desulfuromonadaceae</taxon>
        <taxon>Desulfuromonas</taxon>
    </lineage>
</organism>
<evidence type="ECO:0000256" key="1">
    <source>
        <dbReference type="ARBA" id="ARBA00004651"/>
    </source>
</evidence>
<feature type="transmembrane region" description="Helical" evidence="8">
    <location>
        <begin position="641"/>
        <end position="659"/>
    </location>
</feature>
<evidence type="ECO:0000256" key="3">
    <source>
        <dbReference type="ARBA" id="ARBA00022692"/>
    </source>
</evidence>
<keyword evidence="11" id="KW-1185">Reference proteome</keyword>
<dbReference type="InterPro" id="IPR052175">
    <property type="entry name" value="ComplexI-like_HydComp"/>
</dbReference>
<dbReference type="KEGG" id="des:DSOUD_1137"/>
<accession>A0A0M3QFB3</accession>
<keyword evidence="3 7" id="KW-0812">Transmembrane</keyword>